<keyword evidence="13" id="KW-1185">Reference proteome</keyword>
<reference evidence="12 13" key="1">
    <citation type="journal article" date="2019" name="Int. J. Syst. Evol. Microbiol.">
        <title>The Global Catalogue of Microorganisms (GCM) 10K type strain sequencing project: providing services to taxonomists for standard genome sequencing and annotation.</title>
        <authorList>
            <consortium name="The Broad Institute Genomics Platform"/>
            <consortium name="The Broad Institute Genome Sequencing Center for Infectious Disease"/>
            <person name="Wu L."/>
            <person name="Ma J."/>
        </authorList>
    </citation>
    <scope>NUCLEOTIDE SEQUENCE [LARGE SCALE GENOMIC DNA]</scope>
    <source>
        <strain evidence="12 13">CGMCC 1.12563</strain>
    </source>
</reference>
<evidence type="ECO:0000256" key="4">
    <source>
        <dbReference type="ARBA" id="ARBA00022723"/>
    </source>
</evidence>
<dbReference type="InterPro" id="IPR050925">
    <property type="entry name" value="Rhomboid_protease_S54"/>
</dbReference>
<evidence type="ECO:0000256" key="10">
    <source>
        <dbReference type="SAM" id="Phobius"/>
    </source>
</evidence>
<dbReference type="Gene3D" id="1.20.1540.10">
    <property type="entry name" value="Rhomboid-like"/>
    <property type="match status" value="1"/>
</dbReference>
<keyword evidence="12" id="KW-0645">Protease</keyword>
<organism evidence="12 13">
    <name type="scientific">Halomarina rubra</name>
    <dbReference type="NCBI Taxonomy" id="2071873"/>
    <lineage>
        <taxon>Archaea</taxon>
        <taxon>Methanobacteriati</taxon>
        <taxon>Methanobacteriota</taxon>
        <taxon>Stenosarchaea group</taxon>
        <taxon>Halobacteria</taxon>
        <taxon>Halobacteriales</taxon>
        <taxon>Natronomonadaceae</taxon>
        <taxon>Halomarina</taxon>
    </lineage>
</organism>
<proteinExistence type="inferred from homology"/>
<evidence type="ECO:0000259" key="11">
    <source>
        <dbReference type="PROSITE" id="PS51039"/>
    </source>
</evidence>
<dbReference type="Pfam" id="PF01694">
    <property type="entry name" value="Rhomboid"/>
    <property type="match status" value="1"/>
</dbReference>
<dbReference type="AlphaFoldDB" id="A0ABD6AQQ1"/>
<feature type="transmembrane region" description="Helical" evidence="10">
    <location>
        <begin position="194"/>
        <end position="212"/>
    </location>
</feature>
<dbReference type="SMART" id="SM00154">
    <property type="entry name" value="ZnF_AN1"/>
    <property type="match status" value="1"/>
</dbReference>
<evidence type="ECO:0000256" key="5">
    <source>
        <dbReference type="ARBA" id="ARBA00022771"/>
    </source>
</evidence>
<dbReference type="InterPro" id="IPR035952">
    <property type="entry name" value="Rhomboid-like_sf"/>
</dbReference>
<feature type="transmembrane region" description="Helical" evidence="10">
    <location>
        <begin position="126"/>
        <end position="153"/>
    </location>
</feature>
<feature type="domain" description="AN1-type" evidence="11">
    <location>
        <begin position="1"/>
        <end position="44"/>
    </location>
</feature>
<feature type="transmembrane region" description="Helical" evidence="10">
    <location>
        <begin position="165"/>
        <end position="188"/>
    </location>
</feature>
<keyword evidence="9 10" id="KW-0472">Membrane</keyword>
<evidence type="ECO:0000256" key="6">
    <source>
        <dbReference type="ARBA" id="ARBA00022801"/>
    </source>
</evidence>
<keyword evidence="6 12" id="KW-0378">Hydrolase</keyword>
<keyword evidence="4" id="KW-0479">Metal-binding</keyword>
<evidence type="ECO:0000313" key="13">
    <source>
        <dbReference type="Proteomes" id="UP001597187"/>
    </source>
</evidence>
<dbReference type="EMBL" id="JBHUDC010000002">
    <property type="protein sequence ID" value="MFD1511967.1"/>
    <property type="molecule type" value="Genomic_DNA"/>
</dbReference>
<dbReference type="Proteomes" id="UP001597187">
    <property type="component" value="Unassembled WGS sequence"/>
</dbReference>
<dbReference type="InterPro" id="IPR000058">
    <property type="entry name" value="Znf_AN1"/>
</dbReference>
<dbReference type="Gene3D" id="4.10.1110.10">
    <property type="entry name" value="AN1-like Zinc finger"/>
    <property type="match status" value="1"/>
</dbReference>
<feature type="transmembrane region" description="Helical" evidence="10">
    <location>
        <begin position="219"/>
        <end position="244"/>
    </location>
</feature>
<name>A0ABD6AQQ1_9EURY</name>
<dbReference type="PANTHER" id="PTHR43731">
    <property type="entry name" value="RHOMBOID PROTEASE"/>
    <property type="match status" value="1"/>
</dbReference>
<protein>
    <submittedName>
        <fullName evidence="12">Rhomboid family intramembrane serine protease</fullName>
        <ecNumber evidence="12">3.4.21.105</ecNumber>
    </submittedName>
</protein>
<dbReference type="SUPFAM" id="SSF144091">
    <property type="entry name" value="Rhomboid-like"/>
    <property type="match status" value="1"/>
</dbReference>
<dbReference type="InterPro" id="IPR035896">
    <property type="entry name" value="AN1-like_Znf"/>
</dbReference>
<dbReference type="PANTHER" id="PTHR43731:SF14">
    <property type="entry name" value="PRESENILIN-ASSOCIATED RHOMBOID-LIKE PROTEIN, MITOCHONDRIAL"/>
    <property type="match status" value="1"/>
</dbReference>
<dbReference type="EC" id="3.4.21.105" evidence="12"/>
<dbReference type="PROSITE" id="PS51039">
    <property type="entry name" value="ZF_AN1"/>
    <property type="match status" value="1"/>
</dbReference>
<sequence>MALCDECGRQESMPYNCRHCGNTFCSEHRLPESHDCPGLQNWGDPSGVFDGGFDDSVNQQRSSGGALSGLTATNGPLSYFRGNMSYVFLALMLVTFVAQQIVINVFSPQLHQDLFVLTSTEPLAVWTWFTSIFAHSPVGFTHILFNGIALYFFGPVVERQIGSKAFTALFLVSGAVAGLGQIGLTIALNEPASGVLGASGAIMAIMGVLTVLNPDMRVLLYFFIPVPIWVLTFGYAGLSLVGVLSPGTNVLGGNVAHMAHLSGLVIGLLYGEYVKRQGVRAPGQVQFGGGGGGMGGGRRRF</sequence>
<dbReference type="SUPFAM" id="SSF118310">
    <property type="entry name" value="AN1-like Zinc finger"/>
    <property type="match status" value="1"/>
</dbReference>
<keyword evidence="7" id="KW-0862">Zinc</keyword>
<dbReference type="GO" id="GO:0016020">
    <property type="term" value="C:membrane"/>
    <property type="evidence" value="ECO:0007669"/>
    <property type="project" value="UniProtKB-SubCell"/>
</dbReference>
<evidence type="ECO:0000256" key="1">
    <source>
        <dbReference type="ARBA" id="ARBA00004141"/>
    </source>
</evidence>
<comment type="similarity">
    <text evidence="2">Belongs to the peptidase S54 family.</text>
</comment>
<evidence type="ECO:0000256" key="3">
    <source>
        <dbReference type="ARBA" id="ARBA00022692"/>
    </source>
</evidence>
<dbReference type="Pfam" id="PF01428">
    <property type="entry name" value="zf-AN1"/>
    <property type="match status" value="1"/>
</dbReference>
<keyword evidence="3 10" id="KW-0812">Transmembrane</keyword>
<evidence type="ECO:0000313" key="12">
    <source>
        <dbReference type="EMBL" id="MFD1511967.1"/>
    </source>
</evidence>
<feature type="transmembrane region" description="Helical" evidence="10">
    <location>
        <begin position="86"/>
        <end position="106"/>
    </location>
</feature>
<evidence type="ECO:0000256" key="9">
    <source>
        <dbReference type="ARBA" id="ARBA00023136"/>
    </source>
</evidence>
<dbReference type="GO" id="GO:0006508">
    <property type="term" value="P:proteolysis"/>
    <property type="evidence" value="ECO:0007669"/>
    <property type="project" value="UniProtKB-KW"/>
</dbReference>
<keyword evidence="5" id="KW-0863">Zinc-finger</keyword>
<dbReference type="RefSeq" id="WP_250871952.1">
    <property type="nucleotide sequence ID" value="NZ_JALXFV010000002.1"/>
</dbReference>
<feature type="transmembrane region" description="Helical" evidence="10">
    <location>
        <begin position="250"/>
        <end position="270"/>
    </location>
</feature>
<gene>
    <name evidence="12" type="ORF">ACFSBT_01570</name>
</gene>
<evidence type="ECO:0000256" key="7">
    <source>
        <dbReference type="ARBA" id="ARBA00022833"/>
    </source>
</evidence>
<keyword evidence="8 10" id="KW-1133">Transmembrane helix</keyword>
<dbReference type="InterPro" id="IPR022764">
    <property type="entry name" value="Peptidase_S54_rhomboid_dom"/>
</dbReference>
<evidence type="ECO:0000256" key="8">
    <source>
        <dbReference type="ARBA" id="ARBA00022989"/>
    </source>
</evidence>
<accession>A0ABD6AQQ1</accession>
<comment type="caution">
    <text evidence="12">The sequence shown here is derived from an EMBL/GenBank/DDBJ whole genome shotgun (WGS) entry which is preliminary data.</text>
</comment>
<evidence type="ECO:0000256" key="2">
    <source>
        <dbReference type="ARBA" id="ARBA00009045"/>
    </source>
</evidence>
<dbReference type="GO" id="GO:0008233">
    <property type="term" value="F:peptidase activity"/>
    <property type="evidence" value="ECO:0007669"/>
    <property type="project" value="UniProtKB-KW"/>
</dbReference>
<comment type="subcellular location">
    <subcellularLocation>
        <location evidence="1">Membrane</location>
        <topology evidence="1">Multi-pass membrane protein</topology>
    </subcellularLocation>
</comment>
<dbReference type="GO" id="GO:0008270">
    <property type="term" value="F:zinc ion binding"/>
    <property type="evidence" value="ECO:0007669"/>
    <property type="project" value="UniProtKB-KW"/>
</dbReference>